<dbReference type="InterPro" id="IPR011008">
    <property type="entry name" value="Dimeric_a/b-barrel"/>
</dbReference>
<dbReference type="OrthoDB" id="9804891at2"/>
<dbReference type="InterPro" id="IPR007138">
    <property type="entry name" value="ABM_dom"/>
</dbReference>
<dbReference type="PROSITE" id="PS51725">
    <property type="entry name" value="ABM"/>
    <property type="match status" value="1"/>
</dbReference>
<accession>A0A845AY26</accession>
<organism evidence="2 3">
    <name type="scientific">Allopontixanthobacter sediminis</name>
    <dbReference type="NCBI Taxonomy" id="1689985"/>
    <lineage>
        <taxon>Bacteria</taxon>
        <taxon>Pseudomonadati</taxon>
        <taxon>Pseudomonadota</taxon>
        <taxon>Alphaproteobacteria</taxon>
        <taxon>Sphingomonadales</taxon>
        <taxon>Erythrobacteraceae</taxon>
        <taxon>Allopontixanthobacter</taxon>
    </lineage>
</organism>
<proteinExistence type="predicted"/>
<dbReference type="GO" id="GO:0004497">
    <property type="term" value="F:monooxygenase activity"/>
    <property type="evidence" value="ECO:0007669"/>
    <property type="project" value="UniProtKB-KW"/>
</dbReference>
<dbReference type="RefSeq" id="WP_160754524.1">
    <property type="nucleotide sequence ID" value="NZ_WTYL01000001.1"/>
</dbReference>
<name>A0A845AY26_9SPHN</name>
<dbReference type="EMBL" id="WTYL01000001">
    <property type="protein sequence ID" value="MXP42858.1"/>
    <property type="molecule type" value="Genomic_DNA"/>
</dbReference>
<gene>
    <name evidence="2" type="ORF">GRI65_00135</name>
</gene>
<keyword evidence="3" id="KW-1185">Reference proteome</keyword>
<evidence type="ECO:0000259" key="1">
    <source>
        <dbReference type="PROSITE" id="PS51725"/>
    </source>
</evidence>
<dbReference type="SUPFAM" id="SSF54909">
    <property type="entry name" value="Dimeric alpha+beta barrel"/>
    <property type="match status" value="1"/>
</dbReference>
<reference evidence="2 3" key="1">
    <citation type="submission" date="2019-12" db="EMBL/GenBank/DDBJ databases">
        <title>Genomic-based taxomic classification of the family Erythrobacteraceae.</title>
        <authorList>
            <person name="Xu L."/>
        </authorList>
    </citation>
    <scope>NUCLEOTIDE SEQUENCE [LARGE SCALE GENOMIC DNA]</scope>
    <source>
        <strain evidence="2 3">KCTC 42453</strain>
    </source>
</reference>
<keyword evidence="2" id="KW-0560">Oxidoreductase</keyword>
<keyword evidence="2" id="KW-0503">Monooxygenase</keyword>
<dbReference type="AlphaFoldDB" id="A0A845AY26"/>
<evidence type="ECO:0000313" key="2">
    <source>
        <dbReference type="EMBL" id="MXP42858.1"/>
    </source>
</evidence>
<dbReference type="Proteomes" id="UP000431922">
    <property type="component" value="Unassembled WGS sequence"/>
</dbReference>
<dbReference type="Gene3D" id="3.30.70.100">
    <property type="match status" value="1"/>
</dbReference>
<dbReference type="Pfam" id="PF03992">
    <property type="entry name" value="ABM"/>
    <property type="match status" value="1"/>
</dbReference>
<comment type="caution">
    <text evidence="2">The sequence shown here is derived from an EMBL/GenBank/DDBJ whole genome shotgun (WGS) entry which is preliminary data.</text>
</comment>
<evidence type="ECO:0000313" key="3">
    <source>
        <dbReference type="Proteomes" id="UP000431922"/>
    </source>
</evidence>
<sequence length="96" mass="11066">MPTTFLSRFKVKPEKDAEFVGLIHQMEQVAAEEPDTLRYKFYRLKEPHAFGVFESFTDEAADQAHQANPASAPIIQKMLDCMDGSYTREYLFDIES</sequence>
<feature type="domain" description="ABM" evidence="1">
    <location>
        <begin position="3"/>
        <end position="90"/>
    </location>
</feature>
<protein>
    <submittedName>
        <fullName evidence="2">Antibiotic biosynthesis monooxygenase</fullName>
    </submittedName>
</protein>